<dbReference type="InterPro" id="IPR054686">
    <property type="entry name" value="GSU3473-like"/>
</dbReference>
<name>A0ABS5SDN4_9BACT</name>
<gene>
    <name evidence="1" type="ORF">KI810_10500</name>
</gene>
<evidence type="ECO:0000313" key="1">
    <source>
        <dbReference type="EMBL" id="MBT0653486.1"/>
    </source>
</evidence>
<dbReference type="NCBIfam" id="NF045719">
    <property type="entry name" value="GSU3473_fam"/>
    <property type="match status" value="1"/>
</dbReference>
<dbReference type="Proteomes" id="UP000756860">
    <property type="component" value="Unassembled WGS sequence"/>
</dbReference>
<evidence type="ECO:0000313" key="2">
    <source>
        <dbReference type="Proteomes" id="UP000756860"/>
    </source>
</evidence>
<comment type="caution">
    <text evidence="1">The sequence shown here is derived from an EMBL/GenBank/DDBJ whole genome shotgun (WGS) entry which is preliminary data.</text>
</comment>
<protein>
    <submittedName>
        <fullName evidence="1">Uncharacterized protein</fullName>
    </submittedName>
</protein>
<organism evidence="1 2">
    <name type="scientific">Geomobilimonas luticola</name>
    <dbReference type="NCBI Taxonomy" id="1114878"/>
    <lineage>
        <taxon>Bacteria</taxon>
        <taxon>Pseudomonadati</taxon>
        <taxon>Thermodesulfobacteriota</taxon>
        <taxon>Desulfuromonadia</taxon>
        <taxon>Geobacterales</taxon>
        <taxon>Geobacteraceae</taxon>
        <taxon>Geomobilimonas</taxon>
    </lineage>
</organism>
<keyword evidence="2" id="KW-1185">Reference proteome</keyword>
<accession>A0ABS5SDN4</accession>
<dbReference type="RefSeq" id="WP_214175479.1">
    <property type="nucleotide sequence ID" value="NZ_JAHCVK010000003.1"/>
</dbReference>
<proteinExistence type="predicted"/>
<dbReference type="EMBL" id="JAHCVK010000003">
    <property type="protein sequence ID" value="MBT0653486.1"/>
    <property type="molecule type" value="Genomic_DNA"/>
</dbReference>
<reference evidence="1 2" key="1">
    <citation type="submission" date="2021-05" db="EMBL/GenBank/DDBJ databases">
        <title>The draft genome of Geobacter luticola JCM 17780.</title>
        <authorList>
            <person name="Xu Z."/>
            <person name="Masuda Y."/>
            <person name="Itoh H."/>
            <person name="Senoo K."/>
        </authorList>
    </citation>
    <scope>NUCLEOTIDE SEQUENCE [LARGE SCALE GENOMIC DNA]</scope>
    <source>
        <strain evidence="1 2">JCM 17780</strain>
    </source>
</reference>
<sequence>MVIKVIFQDGYSGVVSSSTLNYLIEKRAVVAFKRSDGWARIGRDVIRTRQQPLDGPDKREKGQILF</sequence>